<dbReference type="CDD" id="cd08180">
    <property type="entry name" value="PDD"/>
    <property type="match status" value="1"/>
</dbReference>
<protein>
    <submittedName>
        <fullName evidence="4">Uncharacterized protein</fullName>
    </submittedName>
</protein>
<evidence type="ECO:0000313" key="4">
    <source>
        <dbReference type="EMBL" id="KGF56322.1"/>
    </source>
</evidence>
<dbReference type="InterPro" id="IPR001670">
    <property type="entry name" value="ADH_Fe/GldA"/>
</dbReference>
<organism evidence="4 5">
    <name type="scientific">Flavonifractor plautii 1_3_50AFAA</name>
    <dbReference type="NCBI Taxonomy" id="742738"/>
    <lineage>
        <taxon>Bacteria</taxon>
        <taxon>Bacillati</taxon>
        <taxon>Bacillota</taxon>
        <taxon>Clostridia</taxon>
        <taxon>Eubacteriales</taxon>
        <taxon>Oscillospiraceae</taxon>
        <taxon>Flavonifractor</taxon>
    </lineage>
</organism>
<evidence type="ECO:0000259" key="3">
    <source>
        <dbReference type="Pfam" id="PF25137"/>
    </source>
</evidence>
<dbReference type="SUPFAM" id="SSF56796">
    <property type="entry name" value="Dehydroquinate synthase-like"/>
    <property type="match status" value="1"/>
</dbReference>
<reference evidence="4 5" key="1">
    <citation type="submission" date="2011-08" db="EMBL/GenBank/DDBJ databases">
        <title>The Genome Sequence of Clostridium orbiscindens 1_3_50AFAA.</title>
        <authorList>
            <consortium name="The Broad Institute Genome Sequencing Platform"/>
            <person name="Earl A."/>
            <person name="Ward D."/>
            <person name="Feldgarden M."/>
            <person name="Gevers D."/>
            <person name="Daigneault M."/>
            <person name="Strauss J."/>
            <person name="Allen-Vercoe E."/>
            <person name="Young S.K."/>
            <person name="Zeng Q."/>
            <person name="Gargeya S."/>
            <person name="Fitzgerald M."/>
            <person name="Haas B."/>
            <person name="Abouelleil A."/>
            <person name="Alvarado L."/>
            <person name="Arachchi H.M."/>
            <person name="Berlin A."/>
            <person name="Brown A."/>
            <person name="Chapman S.B."/>
            <person name="Chen Z."/>
            <person name="Dunbar C."/>
            <person name="Freedman E."/>
            <person name="Gearin G."/>
            <person name="Gellesch M."/>
            <person name="Goldberg J."/>
            <person name="Griggs A."/>
            <person name="Gujja S."/>
            <person name="Heiman D."/>
            <person name="Howarth C."/>
            <person name="Larson L."/>
            <person name="Lui A."/>
            <person name="MacDonald P.J.P."/>
            <person name="Montmayeur A."/>
            <person name="Murphy C."/>
            <person name="Neiman D."/>
            <person name="Pearson M."/>
            <person name="Priest M."/>
            <person name="Roberts A."/>
            <person name="Saif S."/>
            <person name="Shea T."/>
            <person name="Shenoy N."/>
            <person name="Sisk P."/>
            <person name="Stolte C."/>
            <person name="Sykes S."/>
            <person name="Wortman J."/>
            <person name="Nusbaum C."/>
            <person name="Birren B."/>
        </authorList>
    </citation>
    <scope>NUCLEOTIDE SEQUENCE [LARGE SCALE GENOMIC DNA]</scope>
    <source>
        <strain evidence="4 5">1_3_50AFAA</strain>
    </source>
</reference>
<evidence type="ECO:0000259" key="2">
    <source>
        <dbReference type="Pfam" id="PF00465"/>
    </source>
</evidence>
<proteinExistence type="predicted"/>
<accession>A0A096CNH9</accession>
<dbReference type="Gene3D" id="1.20.1090.10">
    <property type="entry name" value="Dehydroquinate synthase-like - alpha domain"/>
    <property type="match status" value="1"/>
</dbReference>
<dbReference type="EMBL" id="ADLO01000044">
    <property type="protein sequence ID" value="KGF56322.1"/>
    <property type="molecule type" value="Genomic_DNA"/>
</dbReference>
<feature type="domain" description="Fe-containing alcohol dehydrogenase-like C-terminal" evidence="3">
    <location>
        <begin position="171"/>
        <end position="377"/>
    </location>
</feature>
<sequence>MEEFSFSTRIFFGEGALERLRRVQDKKVMIVTDRFMAGIGVPDKVAGHLTRCQVSVFDGVVPDPPIEVVAAGVQALQDCGAEVMIAVGGGSTIDAAKAIRAVAKETLHIDTDRWECFAVPTTSGTGSEVTDYAVITDRAKGIKYPLDSQALRPPVAILDPELTVSAPASVTADAGMDVLTHALEAYVSKEANDFSDALCEKAVSLVFRFLPLAFQDGTNLLAREKMHNASCMAGLAFNSAGLGLNHGMAHAIGAKLHIAHGRINAMLLPHIITFNADLGRIRNGEYALAAKKYQRMAKVLDLPAPSVRLGVTNLLREVERLNRALKIPASLKEWGAEPSKVKELRGEIVSAALADATTATNPRPAAAEHVEALLNKVMGG</sequence>
<dbReference type="eggNOG" id="COG1454">
    <property type="taxonomic scope" value="Bacteria"/>
</dbReference>
<evidence type="ECO:0000256" key="1">
    <source>
        <dbReference type="ARBA" id="ARBA00023002"/>
    </source>
</evidence>
<dbReference type="InterPro" id="IPR056798">
    <property type="entry name" value="ADH_Fe_C"/>
</dbReference>
<keyword evidence="1" id="KW-0560">Oxidoreductase</keyword>
<evidence type="ECO:0000313" key="5">
    <source>
        <dbReference type="Proteomes" id="UP000029585"/>
    </source>
</evidence>
<feature type="domain" description="Alcohol dehydrogenase iron-type/glycerol dehydrogenase GldA" evidence="2">
    <location>
        <begin position="8"/>
        <end position="160"/>
    </location>
</feature>
<dbReference type="Pfam" id="PF00465">
    <property type="entry name" value="Fe-ADH"/>
    <property type="match status" value="1"/>
</dbReference>
<dbReference type="Pfam" id="PF25137">
    <property type="entry name" value="ADH_Fe_C"/>
    <property type="match status" value="1"/>
</dbReference>
<dbReference type="FunFam" id="1.20.1090.10:FF:000001">
    <property type="entry name" value="Aldehyde-alcohol dehydrogenase"/>
    <property type="match status" value="1"/>
</dbReference>
<dbReference type="GO" id="GO:0046872">
    <property type="term" value="F:metal ion binding"/>
    <property type="evidence" value="ECO:0007669"/>
    <property type="project" value="InterPro"/>
</dbReference>
<dbReference type="PATRIC" id="fig|742738.3.peg.1188"/>
<gene>
    <name evidence="4" type="ORF">HMPREF9460_01145</name>
</gene>
<dbReference type="FunFam" id="3.40.50.1970:FF:000003">
    <property type="entry name" value="Alcohol dehydrogenase, iron-containing"/>
    <property type="match status" value="1"/>
</dbReference>
<dbReference type="RefSeq" id="WP_044939755.1">
    <property type="nucleotide sequence ID" value="NZ_KN174162.1"/>
</dbReference>
<dbReference type="GO" id="GO:0004022">
    <property type="term" value="F:alcohol dehydrogenase (NAD+) activity"/>
    <property type="evidence" value="ECO:0007669"/>
    <property type="project" value="UniProtKB-ARBA"/>
</dbReference>
<comment type="caution">
    <text evidence="4">The sequence shown here is derived from an EMBL/GenBank/DDBJ whole genome shotgun (WGS) entry which is preliminary data.</text>
</comment>
<dbReference type="HOGENOM" id="CLU_007207_0_0_9"/>
<dbReference type="AlphaFoldDB" id="A0A096CNH9"/>
<dbReference type="PANTHER" id="PTHR11496:SF83">
    <property type="entry name" value="HYDROXYACID-OXOACID TRANSHYDROGENASE, MITOCHONDRIAL"/>
    <property type="match status" value="1"/>
</dbReference>
<dbReference type="Gene3D" id="3.40.50.1970">
    <property type="match status" value="1"/>
</dbReference>
<name>A0A096CNH9_FLAPL</name>
<dbReference type="PANTHER" id="PTHR11496">
    <property type="entry name" value="ALCOHOL DEHYDROGENASE"/>
    <property type="match status" value="1"/>
</dbReference>
<dbReference type="Proteomes" id="UP000029585">
    <property type="component" value="Unassembled WGS sequence"/>
</dbReference>
<dbReference type="InterPro" id="IPR039697">
    <property type="entry name" value="Alcohol_dehydrogenase_Fe"/>
</dbReference>
<keyword evidence="5" id="KW-1185">Reference proteome</keyword>